<keyword evidence="5 16" id="KW-0813">Transport</keyword>
<dbReference type="GO" id="GO:0032541">
    <property type="term" value="C:cortical endoplasmic reticulum"/>
    <property type="evidence" value="ECO:0007669"/>
    <property type="project" value="TreeGrafter"/>
</dbReference>
<keyword evidence="9 16" id="KW-0256">Endoplasmic reticulum</keyword>
<evidence type="ECO:0000256" key="8">
    <source>
        <dbReference type="ARBA" id="ARBA00022723"/>
    </source>
</evidence>
<evidence type="ECO:0000256" key="3">
    <source>
        <dbReference type="ARBA" id="ARBA00006667"/>
    </source>
</evidence>
<dbReference type="HOGENOM" id="CLU_045138_0_0_1"/>
<evidence type="ECO:0000256" key="12">
    <source>
        <dbReference type="ARBA" id="ARBA00023055"/>
    </source>
</evidence>
<sequence length="337" mass="37313">MSSDPTTTPSTTVPADSTAASAEPSVTPISPPSEPAQPSVTAPLESETAPAAEAENKDEKPSDVEEEEPQNALTRQFTEEEWKAVKVFRRELSQTFAEAFPDTPDAATTPVTFWGVTLDPKGPKNARATVVLMKFLRARNLSVYEAKEMLISTLRWRQSFNVDAANKEEFDEDIFGSLGYIFGKDKEGRPIVYNLYGANKDLKAVFGDVPRFIRWRVAFMEKCVSFLDFETVDQMIQVHDYEGVSFTSRDANSKNAASECSSIFQNHYPELLFKKFFVNVPSVLAWVFWIFKPLISANTLAKMSVVGSGSSAIGKAILPFVDPKELPKAYGGESEGF</sequence>
<comment type="cofactor">
    <cofactor evidence="1">
        <name>heme b</name>
        <dbReference type="ChEBI" id="CHEBI:60344"/>
    </cofactor>
</comment>
<dbReference type="Pfam" id="PF03765">
    <property type="entry name" value="CRAL_TRIO_N"/>
    <property type="match status" value="1"/>
</dbReference>
<reference evidence="20" key="1">
    <citation type="journal article" date="2014" name="Proc. Natl. Acad. Sci. U.S.A.">
        <title>Extensive sampling of basidiomycete genomes demonstrates inadequacy of the white-rot/brown-rot paradigm for wood decay fungi.</title>
        <authorList>
            <person name="Riley R."/>
            <person name="Salamov A.A."/>
            <person name="Brown D.W."/>
            <person name="Nagy L.G."/>
            <person name="Floudas D."/>
            <person name="Held B.W."/>
            <person name="Levasseur A."/>
            <person name="Lombard V."/>
            <person name="Morin E."/>
            <person name="Otillar R."/>
            <person name="Lindquist E.A."/>
            <person name="Sun H."/>
            <person name="LaButti K.M."/>
            <person name="Schmutz J."/>
            <person name="Jabbour D."/>
            <person name="Luo H."/>
            <person name="Baker S.E."/>
            <person name="Pisabarro A.G."/>
            <person name="Walton J.D."/>
            <person name="Blanchette R.A."/>
            <person name="Henrissat B."/>
            <person name="Martin F."/>
            <person name="Cullen D."/>
            <person name="Hibbett D.S."/>
            <person name="Grigoriev I.V."/>
        </authorList>
    </citation>
    <scope>NUCLEOTIDE SEQUENCE [LARGE SCALE GENOMIC DNA]</scope>
    <source>
        <strain evidence="20">MUCL 33604</strain>
    </source>
</reference>
<dbReference type="STRING" id="933084.A0A067PKQ8"/>
<dbReference type="GO" id="GO:0008526">
    <property type="term" value="F:phosphatidylinositol transfer activity"/>
    <property type="evidence" value="ECO:0007669"/>
    <property type="project" value="UniProtKB-UniRule"/>
</dbReference>
<dbReference type="InterPro" id="IPR036273">
    <property type="entry name" value="CRAL/TRIO_N_dom_sf"/>
</dbReference>
<evidence type="ECO:0000256" key="15">
    <source>
        <dbReference type="ARBA" id="ARBA00024180"/>
    </source>
</evidence>
<comment type="catalytic activity">
    <reaction evidence="14">
        <text>a 1,2-diacyl-sn-glycero-3-phospho-(1D-myo-inositol)(in) = a 1,2-diacyl-sn-glycero-3-phospho-(1D-myo-inositol)(out)</text>
        <dbReference type="Rhea" id="RHEA:38691"/>
        <dbReference type="ChEBI" id="CHEBI:57880"/>
    </reaction>
    <physiologicalReaction direction="left-to-right" evidence="14">
        <dbReference type="Rhea" id="RHEA:38692"/>
    </physiologicalReaction>
</comment>
<dbReference type="GO" id="GO:0005829">
    <property type="term" value="C:cytosol"/>
    <property type="evidence" value="ECO:0007669"/>
    <property type="project" value="TreeGrafter"/>
</dbReference>
<dbReference type="AlphaFoldDB" id="A0A067PKQ8"/>
<evidence type="ECO:0000256" key="14">
    <source>
        <dbReference type="ARBA" id="ARBA00024146"/>
    </source>
</evidence>
<evidence type="ECO:0000256" key="16">
    <source>
        <dbReference type="RuleBase" id="RU367059"/>
    </source>
</evidence>
<evidence type="ECO:0000313" key="19">
    <source>
        <dbReference type="EMBL" id="KDQ51036.1"/>
    </source>
</evidence>
<dbReference type="EMBL" id="KL197752">
    <property type="protein sequence ID" value="KDQ51036.1"/>
    <property type="molecule type" value="Genomic_DNA"/>
</dbReference>
<gene>
    <name evidence="19" type="ORF">JAAARDRAFT_62786</name>
</gene>
<keyword evidence="11" id="KW-0408">Iron</keyword>
<keyword evidence="12 16" id="KW-0445">Lipid transport</keyword>
<accession>A0A067PKQ8</accession>
<dbReference type="InterPro" id="IPR036865">
    <property type="entry name" value="CRAL-TRIO_dom_sf"/>
</dbReference>
<dbReference type="PROSITE" id="PS50191">
    <property type="entry name" value="CRAL_TRIO"/>
    <property type="match status" value="1"/>
</dbReference>
<dbReference type="GO" id="GO:0043001">
    <property type="term" value="P:Golgi to plasma membrane protein transport"/>
    <property type="evidence" value="ECO:0007669"/>
    <property type="project" value="TreeGrafter"/>
</dbReference>
<dbReference type="InterPro" id="IPR042938">
    <property type="entry name" value="Sfh5"/>
</dbReference>
<feature type="compositionally biased region" description="Low complexity" evidence="17">
    <location>
        <begin position="1"/>
        <end position="22"/>
    </location>
</feature>
<feature type="region of interest" description="Disordered" evidence="17">
    <location>
        <begin position="1"/>
        <end position="77"/>
    </location>
</feature>
<dbReference type="PANTHER" id="PTHR47669:SF1">
    <property type="entry name" value="PHOSPHATIDYLINOSITOL TRANSFER PROTEIN SFH5"/>
    <property type="match status" value="1"/>
</dbReference>
<dbReference type="GO" id="GO:0017157">
    <property type="term" value="P:regulation of exocytosis"/>
    <property type="evidence" value="ECO:0007669"/>
    <property type="project" value="TreeGrafter"/>
</dbReference>
<dbReference type="InParanoid" id="A0A067PKQ8"/>
<dbReference type="Pfam" id="PF00650">
    <property type="entry name" value="CRAL_TRIO"/>
    <property type="match status" value="1"/>
</dbReference>
<dbReference type="GO" id="GO:0005789">
    <property type="term" value="C:endoplasmic reticulum membrane"/>
    <property type="evidence" value="ECO:0007669"/>
    <property type="project" value="UniProtKB-SubCell"/>
</dbReference>
<dbReference type="InterPro" id="IPR001251">
    <property type="entry name" value="CRAL-TRIO_dom"/>
</dbReference>
<keyword evidence="6 16" id="KW-0963">Cytoplasm</keyword>
<keyword evidence="10 16" id="KW-0492">Microsome</keyword>
<evidence type="ECO:0000256" key="10">
    <source>
        <dbReference type="ARBA" id="ARBA00022848"/>
    </source>
</evidence>
<organism evidence="19 20">
    <name type="scientific">Jaapia argillacea MUCL 33604</name>
    <dbReference type="NCBI Taxonomy" id="933084"/>
    <lineage>
        <taxon>Eukaryota</taxon>
        <taxon>Fungi</taxon>
        <taxon>Dikarya</taxon>
        <taxon>Basidiomycota</taxon>
        <taxon>Agaricomycotina</taxon>
        <taxon>Agaricomycetes</taxon>
        <taxon>Agaricomycetidae</taxon>
        <taxon>Jaapiales</taxon>
        <taxon>Jaapiaceae</taxon>
        <taxon>Jaapia</taxon>
    </lineage>
</organism>
<dbReference type="Gene3D" id="3.40.525.10">
    <property type="entry name" value="CRAL-TRIO lipid binding domain"/>
    <property type="match status" value="1"/>
</dbReference>
<dbReference type="GO" id="GO:0005886">
    <property type="term" value="C:plasma membrane"/>
    <property type="evidence" value="ECO:0007669"/>
    <property type="project" value="TreeGrafter"/>
</dbReference>
<dbReference type="CDD" id="cd00170">
    <property type="entry name" value="SEC14"/>
    <property type="match status" value="1"/>
</dbReference>
<evidence type="ECO:0000256" key="6">
    <source>
        <dbReference type="ARBA" id="ARBA00022490"/>
    </source>
</evidence>
<comment type="similarity">
    <text evidence="3 16">Belongs to the SFH5 family.</text>
</comment>
<keyword evidence="8" id="KW-0479">Metal-binding</keyword>
<dbReference type="OrthoDB" id="75724at2759"/>
<name>A0A067PKQ8_9AGAM</name>
<evidence type="ECO:0000256" key="13">
    <source>
        <dbReference type="ARBA" id="ARBA00023136"/>
    </source>
</evidence>
<evidence type="ECO:0000256" key="5">
    <source>
        <dbReference type="ARBA" id="ARBA00022448"/>
    </source>
</evidence>
<feature type="compositionally biased region" description="Basic and acidic residues" evidence="17">
    <location>
        <begin position="54"/>
        <end position="63"/>
    </location>
</feature>
<evidence type="ECO:0000256" key="17">
    <source>
        <dbReference type="SAM" id="MobiDB-lite"/>
    </source>
</evidence>
<evidence type="ECO:0000256" key="4">
    <source>
        <dbReference type="ARBA" id="ARBA00018320"/>
    </source>
</evidence>
<dbReference type="SUPFAM" id="SSF52087">
    <property type="entry name" value="CRAL/TRIO domain"/>
    <property type="match status" value="1"/>
</dbReference>
<dbReference type="SUPFAM" id="SSF46938">
    <property type="entry name" value="CRAL/TRIO N-terminal domain"/>
    <property type="match status" value="1"/>
</dbReference>
<proteinExistence type="inferred from homology"/>
<comment type="subcellular location">
    <subcellularLocation>
        <location evidence="16">Cytoplasm</location>
    </subcellularLocation>
    <subcellularLocation>
        <location evidence="2 16">Endoplasmic reticulum membrane</location>
        <topology evidence="2 16">Peripheral membrane protein</topology>
    </subcellularLocation>
    <subcellularLocation>
        <location evidence="16">Microsome membrane</location>
        <topology evidence="16">Peripheral membrane protein</topology>
    </subcellularLocation>
</comment>
<comment type="function">
    <text evidence="15">Non-classical phosphatidylinositol (PtdIns) transfer protein (PITP), which exhibits PtdIns-binding/transfer activity in the absence of detectable PtdCho-binding/transfer activity. Regulates PtdIns(4,5)P2 homeostasis at the plasma membrane. Heme-binding protein that may play a role in organic oxidant-induced stress responses.</text>
</comment>
<keyword evidence="20" id="KW-1185">Reference proteome</keyword>
<evidence type="ECO:0000256" key="7">
    <source>
        <dbReference type="ARBA" id="ARBA00022617"/>
    </source>
</evidence>
<evidence type="ECO:0000256" key="2">
    <source>
        <dbReference type="ARBA" id="ARBA00004406"/>
    </source>
</evidence>
<dbReference type="SMART" id="SM00516">
    <property type="entry name" value="SEC14"/>
    <property type="match status" value="1"/>
</dbReference>
<keyword evidence="13 16" id="KW-0472">Membrane</keyword>
<dbReference type="InterPro" id="IPR011074">
    <property type="entry name" value="CRAL/TRIO_N_dom"/>
</dbReference>
<evidence type="ECO:0000256" key="11">
    <source>
        <dbReference type="ARBA" id="ARBA00023004"/>
    </source>
</evidence>
<dbReference type="Proteomes" id="UP000027265">
    <property type="component" value="Unassembled WGS sequence"/>
</dbReference>
<dbReference type="GO" id="GO:0046872">
    <property type="term" value="F:metal ion binding"/>
    <property type="evidence" value="ECO:0007669"/>
    <property type="project" value="UniProtKB-KW"/>
</dbReference>
<evidence type="ECO:0000313" key="20">
    <source>
        <dbReference type="Proteomes" id="UP000027265"/>
    </source>
</evidence>
<evidence type="ECO:0000259" key="18">
    <source>
        <dbReference type="PROSITE" id="PS50191"/>
    </source>
</evidence>
<evidence type="ECO:0000256" key="9">
    <source>
        <dbReference type="ARBA" id="ARBA00022824"/>
    </source>
</evidence>
<evidence type="ECO:0000256" key="1">
    <source>
        <dbReference type="ARBA" id="ARBA00001970"/>
    </source>
</evidence>
<keyword evidence="7" id="KW-0349">Heme</keyword>
<protein>
    <recommendedName>
        <fullName evidence="4 16">Phosphatidylinositol transfer protein SFH5</fullName>
        <shortName evidence="16">PITP SFH5</shortName>
    </recommendedName>
</protein>
<feature type="domain" description="CRAL-TRIO" evidence="18">
    <location>
        <begin position="181"/>
        <end position="337"/>
    </location>
</feature>
<dbReference type="PANTHER" id="PTHR47669">
    <property type="entry name" value="PHOSPHATIDYLINOSITOL TRANSFER PROTEIN SFH5"/>
    <property type="match status" value="1"/>
</dbReference>